<keyword evidence="3" id="KW-0804">Transcription</keyword>
<dbReference type="Gene3D" id="3.30.450.40">
    <property type="match status" value="1"/>
</dbReference>
<sequence length="263" mass="27954">MEEKGGARQHIQSVVVGARLLEALVRRNDSMSLTAISKAADMAPAKAHRYLASFIETGLITQSKTTGYYDLGPLSLDLGLAAIRRLDVVELAYPFMVSLREETGETVSLSVLGNFGPTLVRWVPNNAPVNITVNVGSVLPLLTSSNGRAFAAFLPPEKADPLIEKELAEGSAALEAANIRSRADVDRVLNSVRESGVAEAVGLVLPAIASLSCPIFDRTNTVVAVLTVLGITGMISTERDSPISQTLRRTAARISEMLGARMG</sequence>
<evidence type="ECO:0000259" key="5">
    <source>
        <dbReference type="PROSITE" id="PS51078"/>
    </source>
</evidence>
<organism evidence="6 7">
    <name type="scientific">Celeribacter indicus</name>
    <dbReference type="NCBI Taxonomy" id="1208324"/>
    <lineage>
        <taxon>Bacteria</taxon>
        <taxon>Pseudomonadati</taxon>
        <taxon>Pseudomonadota</taxon>
        <taxon>Alphaproteobacteria</taxon>
        <taxon>Rhodobacterales</taxon>
        <taxon>Roseobacteraceae</taxon>
        <taxon>Celeribacter</taxon>
    </lineage>
</organism>
<dbReference type="SUPFAM" id="SSF55781">
    <property type="entry name" value="GAF domain-like"/>
    <property type="match status" value="1"/>
</dbReference>
<dbReference type="InterPro" id="IPR014757">
    <property type="entry name" value="Tscrpt_reg_IclR_C"/>
</dbReference>
<dbReference type="PANTHER" id="PTHR30136:SF8">
    <property type="entry name" value="TRANSCRIPTIONAL REGULATORY PROTEIN"/>
    <property type="match status" value="1"/>
</dbReference>
<keyword evidence="1" id="KW-0805">Transcription regulation</keyword>
<dbReference type="PANTHER" id="PTHR30136">
    <property type="entry name" value="HELIX-TURN-HELIX TRANSCRIPTIONAL REGULATOR, ICLR FAMILY"/>
    <property type="match status" value="1"/>
</dbReference>
<dbReference type="Gene3D" id="1.10.10.10">
    <property type="entry name" value="Winged helix-like DNA-binding domain superfamily/Winged helix DNA-binding domain"/>
    <property type="match status" value="1"/>
</dbReference>
<dbReference type="HOGENOM" id="CLU_062618_2_0_5"/>
<evidence type="ECO:0000256" key="2">
    <source>
        <dbReference type="ARBA" id="ARBA00023125"/>
    </source>
</evidence>
<dbReference type="GO" id="GO:0003700">
    <property type="term" value="F:DNA-binding transcription factor activity"/>
    <property type="evidence" value="ECO:0007669"/>
    <property type="project" value="TreeGrafter"/>
</dbReference>
<keyword evidence="7" id="KW-1185">Reference proteome</keyword>
<evidence type="ECO:0000256" key="1">
    <source>
        <dbReference type="ARBA" id="ARBA00023015"/>
    </source>
</evidence>
<dbReference type="SMART" id="SM00346">
    <property type="entry name" value="HTH_ICLR"/>
    <property type="match status" value="1"/>
</dbReference>
<evidence type="ECO:0000256" key="3">
    <source>
        <dbReference type="ARBA" id="ARBA00023163"/>
    </source>
</evidence>
<dbReference type="AlphaFoldDB" id="A0A0B5E3R6"/>
<proteinExistence type="predicted"/>
<dbReference type="EMBL" id="CP004393">
    <property type="protein sequence ID" value="AJE47696.1"/>
    <property type="molecule type" value="Genomic_DNA"/>
</dbReference>
<dbReference type="InterPro" id="IPR029016">
    <property type="entry name" value="GAF-like_dom_sf"/>
</dbReference>
<evidence type="ECO:0000313" key="7">
    <source>
        <dbReference type="Proteomes" id="UP000031521"/>
    </source>
</evidence>
<feature type="domain" description="HTH iclR-type" evidence="4">
    <location>
        <begin position="11"/>
        <end position="73"/>
    </location>
</feature>
<evidence type="ECO:0000313" key="6">
    <source>
        <dbReference type="EMBL" id="AJE47696.1"/>
    </source>
</evidence>
<dbReference type="GO" id="GO:0003677">
    <property type="term" value="F:DNA binding"/>
    <property type="evidence" value="ECO:0007669"/>
    <property type="project" value="UniProtKB-KW"/>
</dbReference>
<dbReference type="STRING" id="1208324.P73_2981"/>
<dbReference type="InterPro" id="IPR050707">
    <property type="entry name" value="HTH_MetabolicPath_Reg"/>
</dbReference>
<name>A0A0B5E3R6_9RHOB</name>
<dbReference type="PROSITE" id="PS51078">
    <property type="entry name" value="ICLR_ED"/>
    <property type="match status" value="1"/>
</dbReference>
<protein>
    <submittedName>
        <fullName evidence="6">IclR family transcriptional regulator</fullName>
    </submittedName>
</protein>
<dbReference type="Pfam" id="PF09339">
    <property type="entry name" value="HTH_IclR"/>
    <property type="match status" value="1"/>
</dbReference>
<keyword evidence="2" id="KW-0238">DNA-binding</keyword>
<gene>
    <name evidence="6" type="ORF">P73_2981</name>
</gene>
<evidence type="ECO:0000259" key="4">
    <source>
        <dbReference type="PROSITE" id="PS51077"/>
    </source>
</evidence>
<feature type="domain" description="IclR-ED" evidence="5">
    <location>
        <begin position="74"/>
        <end position="260"/>
    </location>
</feature>
<dbReference type="InterPro" id="IPR036388">
    <property type="entry name" value="WH-like_DNA-bd_sf"/>
</dbReference>
<dbReference type="PROSITE" id="PS51077">
    <property type="entry name" value="HTH_ICLR"/>
    <property type="match status" value="1"/>
</dbReference>
<reference evidence="6 7" key="1">
    <citation type="journal article" date="2014" name="Int. J. Syst. Evol. Microbiol.">
        <title>Celeribacter indicus sp. nov., a polycyclic aromatic hydrocarbon-degrading bacterium from deep-sea sediment and reclassification of Huaishuia halophila as Celeribacter halophilus comb. nov.</title>
        <authorList>
            <person name="Lai Q."/>
            <person name="Cao J."/>
            <person name="Yuan J."/>
            <person name="Li F."/>
            <person name="Shao Z."/>
        </authorList>
    </citation>
    <scope>NUCLEOTIDE SEQUENCE [LARGE SCALE GENOMIC DNA]</scope>
    <source>
        <strain evidence="6">P73</strain>
    </source>
</reference>
<dbReference type="GO" id="GO:0045892">
    <property type="term" value="P:negative regulation of DNA-templated transcription"/>
    <property type="evidence" value="ECO:0007669"/>
    <property type="project" value="TreeGrafter"/>
</dbReference>
<accession>A0A0B5E3R6</accession>
<dbReference type="KEGG" id="cid:P73_2981"/>
<dbReference type="InterPro" id="IPR036390">
    <property type="entry name" value="WH_DNA-bd_sf"/>
</dbReference>
<dbReference type="Proteomes" id="UP000031521">
    <property type="component" value="Chromosome"/>
</dbReference>
<dbReference type="SUPFAM" id="SSF46785">
    <property type="entry name" value="Winged helix' DNA-binding domain"/>
    <property type="match status" value="1"/>
</dbReference>
<dbReference type="InterPro" id="IPR005471">
    <property type="entry name" value="Tscrpt_reg_IclR_N"/>
</dbReference>
<dbReference type="Pfam" id="PF01614">
    <property type="entry name" value="IclR_C"/>
    <property type="match status" value="1"/>
</dbReference>